<dbReference type="InterPro" id="IPR013324">
    <property type="entry name" value="RNA_pol_sigma_r3/r4-like"/>
</dbReference>
<organism evidence="1 2">
    <name type="scientific">Gallintestinimicrobium propionicum</name>
    <dbReference type="NCBI Taxonomy" id="2981770"/>
    <lineage>
        <taxon>Bacteria</taxon>
        <taxon>Bacillati</taxon>
        <taxon>Bacillota</taxon>
        <taxon>Clostridia</taxon>
        <taxon>Lachnospirales</taxon>
        <taxon>Lachnospiraceae</taxon>
        <taxon>Gallintestinimicrobium</taxon>
    </lineage>
</organism>
<proteinExistence type="predicted"/>
<comment type="caution">
    <text evidence="1">The sequence shown here is derived from an EMBL/GenBank/DDBJ whole genome shotgun (WGS) entry which is preliminary data.</text>
</comment>
<dbReference type="Proteomes" id="UP001199355">
    <property type="component" value="Unassembled WGS sequence"/>
</dbReference>
<protein>
    <recommendedName>
        <fullName evidence="3">Sigma-70 family RNA polymerase sigma factor</fullName>
    </recommendedName>
</protein>
<dbReference type="RefSeq" id="WP_308728908.1">
    <property type="nucleotide sequence ID" value="NZ_JAJEQF010000047.1"/>
</dbReference>
<dbReference type="EMBL" id="JAJEQF010000047">
    <property type="protein sequence ID" value="MCC2168807.1"/>
    <property type="molecule type" value="Genomic_DNA"/>
</dbReference>
<evidence type="ECO:0000313" key="1">
    <source>
        <dbReference type="EMBL" id="MCC2168807.1"/>
    </source>
</evidence>
<evidence type="ECO:0000313" key="2">
    <source>
        <dbReference type="Proteomes" id="UP001199355"/>
    </source>
</evidence>
<dbReference type="SUPFAM" id="SSF88659">
    <property type="entry name" value="Sigma3 and sigma4 domains of RNA polymerase sigma factors"/>
    <property type="match status" value="1"/>
</dbReference>
<dbReference type="InterPro" id="IPR036388">
    <property type="entry name" value="WH-like_DNA-bd_sf"/>
</dbReference>
<evidence type="ECO:0008006" key="3">
    <source>
        <dbReference type="Google" id="ProtNLM"/>
    </source>
</evidence>
<dbReference type="AlphaFoldDB" id="A0AAE3B011"/>
<accession>A0AAE3B011</accession>
<sequence>MEKLKKEYKIVNLIDEYTGYKGTCRWAVISKLSEEQLYRRYGEELQSLMPLVYLTEEQGIAFSDYKKNEEKYDKRRRRHEDTYGYEDGISEIFHQEITYDDLFEKLIAKENHRLLVRALDTLTTVQKRRLYCYFVEEKSTHEIAREEGTSHSKVVKSLNQSIKKLKKFFK</sequence>
<dbReference type="Gene3D" id="1.10.10.10">
    <property type="entry name" value="Winged helix-like DNA-binding domain superfamily/Winged helix DNA-binding domain"/>
    <property type="match status" value="1"/>
</dbReference>
<name>A0AAE3B011_9FIRM</name>
<gene>
    <name evidence="1" type="ORF">LKD45_14120</name>
</gene>
<keyword evidence="2" id="KW-1185">Reference proteome</keyword>
<reference evidence="1 2" key="1">
    <citation type="submission" date="2021-10" db="EMBL/GenBank/DDBJ databases">
        <title>Anaerobic single-cell dispensing facilitates the cultivation of human gut bacteria.</title>
        <authorList>
            <person name="Afrizal A."/>
        </authorList>
    </citation>
    <scope>NUCLEOTIDE SEQUENCE [LARGE SCALE GENOMIC DNA]</scope>
    <source>
        <strain evidence="1 2">CLA-AA-H244</strain>
    </source>
</reference>